<comment type="caution">
    <text evidence="2">The sequence shown here is derived from an EMBL/GenBank/DDBJ whole genome shotgun (WGS) entry which is preliminary data.</text>
</comment>
<feature type="transmembrane region" description="Helical" evidence="1">
    <location>
        <begin position="89"/>
        <end position="107"/>
    </location>
</feature>
<keyword evidence="1" id="KW-0812">Transmembrane</keyword>
<organism evidence="2 3">
    <name type="scientific">Pedobacter panaciterrae</name>
    <dbReference type="NCBI Taxonomy" id="363849"/>
    <lineage>
        <taxon>Bacteria</taxon>
        <taxon>Pseudomonadati</taxon>
        <taxon>Bacteroidota</taxon>
        <taxon>Sphingobacteriia</taxon>
        <taxon>Sphingobacteriales</taxon>
        <taxon>Sphingobacteriaceae</taxon>
        <taxon>Pedobacter</taxon>
    </lineage>
</organism>
<accession>A0ABU8NLD6</accession>
<gene>
    <name evidence="2" type="ORF">WAE58_07740</name>
</gene>
<reference evidence="2 3" key="1">
    <citation type="submission" date="2024-03" db="EMBL/GenBank/DDBJ databases">
        <title>Sequence of Lycoming College Course Isolates.</title>
        <authorList>
            <person name="Plotts O."/>
            <person name="Newman J."/>
        </authorList>
    </citation>
    <scope>NUCLEOTIDE SEQUENCE [LARGE SCALE GENOMIC DNA]</scope>
    <source>
        <strain evidence="2 3">CJB-3</strain>
    </source>
</reference>
<keyword evidence="1" id="KW-1133">Transmembrane helix</keyword>
<dbReference type="RefSeq" id="WP_337716024.1">
    <property type="nucleotide sequence ID" value="NZ_JBBEUB010000002.1"/>
</dbReference>
<protein>
    <submittedName>
        <fullName evidence="2">Uncharacterized protein</fullName>
    </submittedName>
</protein>
<keyword evidence="3" id="KW-1185">Reference proteome</keyword>
<dbReference type="Proteomes" id="UP001378956">
    <property type="component" value="Unassembled WGS sequence"/>
</dbReference>
<feature type="transmembrane region" description="Helical" evidence="1">
    <location>
        <begin position="113"/>
        <end position="134"/>
    </location>
</feature>
<proteinExistence type="predicted"/>
<evidence type="ECO:0000313" key="3">
    <source>
        <dbReference type="Proteomes" id="UP001378956"/>
    </source>
</evidence>
<dbReference type="EMBL" id="JBBEUB010000002">
    <property type="protein sequence ID" value="MEJ2902312.1"/>
    <property type="molecule type" value="Genomic_DNA"/>
</dbReference>
<evidence type="ECO:0000256" key="1">
    <source>
        <dbReference type="SAM" id="Phobius"/>
    </source>
</evidence>
<evidence type="ECO:0000313" key="2">
    <source>
        <dbReference type="EMBL" id="MEJ2902312.1"/>
    </source>
</evidence>
<name>A0ABU8NLD6_9SPHI</name>
<sequence>MKNQFLLPAKFRLIGWVTFLLFLALGILTESYGYNIPGFQIYYPNDGGSADYNLTNELAFSGVIIGLIMVSFARHINEDELISKIRLESWKWAVLISYAILLILNFTSYGLGFVFIVTYNVVTLLLVYIIKFNYSLYLLNKNLKNSEDY</sequence>
<feature type="transmembrane region" description="Helical" evidence="1">
    <location>
        <begin position="57"/>
        <end position="77"/>
    </location>
</feature>
<keyword evidence="1" id="KW-0472">Membrane</keyword>